<evidence type="ECO:0000313" key="1">
    <source>
        <dbReference type="EMBL" id="SIM83633.1"/>
    </source>
</evidence>
<proteinExistence type="predicted"/>
<evidence type="ECO:0000313" key="2">
    <source>
        <dbReference type="Proteomes" id="UP000195607"/>
    </source>
</evidence>
<organism evidence="1 2">
    <name type="scientific">Cuniculiplasma divulgatum</name>
    <dbReference type="NCBI Taxonomy" id="1673428"/>
    <lineage>
        <taxon>Archaea</taxon>
        <taxon>Methanobacteriati</taxon>
        <taxon>Thermoplasmatota</taxon>
        <taxon>Thermoplasmata</taxon>
        <taxon>Thermoplasmatales</taxon>
        <taxon>Cuniculiplasmataceae</taxon>
        <taxon>Cuniculiplasma</taxon>
    </lineage>
</organism>
<gene>
    <name evidence="1" type="ORF">CSP5_1789</name>
</gene>
<dbReference type="AlphaFoldDB" id="A0A1N5WEV7"/>
<dbReference type="EMBL" id="LT671858">
    <property type="protein sequence ID" value="SIM83633.1"/>
    <property type="molecule type" value="Genomic_DNA"/>
</dbReference>
<protein>
    <submittedName>
        <fullName evidence="1">Uncharacterized protein</fullName>
    </submittedName>
</protein>
<name>A0A1N5WEV7_9ARCH</name>
<sequence>MVKLDENLFQCEICKLHYENKTDAGKCQEWCSQHNSCNLEITFRSIEASRSRRTLS</sequence>
<accession>A0A1N5WEV7</accession>
<reference evidence="1 2" key="1">
    <citation type="submission" date="2016-04" db="EMBL/GenBank/DDBJ databases">
        <authorList>
            <person name="Evans L.H."/>
            <person name="Alamgir A."/>
            <person name="Owens N."/>
            <person name="Weber N.D."/>
            <person name="Virtaneva K."/>
            <person name="Barbian K."/>
            <person name="Babar A."/>
            <person name="Rosenke K."/>
        </authorList>
    </citation>
    <scope>NUCLEOTIDE SEQUENCE [LARGE SCALE GENOMIC DNA]</scope>
    <source>
        <strain evidence="2">S5(T) (JCM 30642 \VKM B-2941)</strain>
    </source>
</reference>
<dbReference type="Proteomes" id="UP000195607">
    <property type="component" value="Chromosome I"/>
</dbReference>